<dbReference type="Pfam" id="PF00254">
    <property type="entry name" value="FKBP_C"/>
    <property type="match status" value="1"/>
</dbReference>
<evidence type="ECO:0000313" key="11">
    <source>
        <dbReference type="Proteomes" id="UP000664144"/>
    </source>
</evidence>
<dbReference type="RefSeq" id="WP_206983178.1">
    <property type="nucleotide sequence ID" value="NZ_JAFLQZ010000003.1"/>
</dbReference>
<protein>
    <recommendedName>
        <fullName evidence="3 6">peptidylprolyl isomerase</fullName>
        <ecNumber evidence="3 6">5.2.1.8</ecNumber>
    </recommendedName>
</protein>
<evidence type="ECO:0000256" key="1">
    <source>
        <dbReference type="ARBA" id="ARBA00000971"/>
    </source>
</evidence>
<feature type="region of interest" description="Disordered" evidence="7">
    <location>
        <begin position="26"/>
        <end position="65"/>
    </location>
</feature>
<feature type="compositionally biased region" description="Low complexity" evidence="7">
    <location>
        <begin position="38"/>
        <end position="60"/>
    </location>
</feature>
<evidence type="ECO:0000256" key="2">
    <source>
        <dbReference type="ARBA" id="ARBA00006577"/>
    </source>
</evidence>
<evidence type="ECO:0000256" key="5">
    <source>
        <dbReference type="ARBA" id="ARBA00023235"/>
    </source>
</evidence>
<keyword evidence="5 6" id="KW-0413">Isomerase</keyword>
<evidence type="ECO:0000259" key="9">
    <source>
        <dbReference type="PROSITE" id="PS50059"/>
    </source>
</evidence>
<dbReference type="Proteomes" id="UP000664144">
    <property type="component" value="Unassembled WGS sequence"/>
</dbReference>
<evidence type="ECO:0000256" key="8">
    <source>
        <dbReference type="SAM" id="SignalP"/>
    </source>
</evidence>
<evidence type="ECO:0000256" key="7">
    <source>
        <dbReference type="SAM" id="MobiDB-lite"/>
    </source>
</evidence>
<dbReference type="GO" id="GO:0003755">
    <property type="term" value="F:peptidyl-prolyl cis-trans isomerase activity"/>
    <property type="evidence" value="ECO:0007669"/>
    <property type="project" value="UniProtKB-KW"/>
</dbReference>
<feature type="chain" id="PRO_5037025362" description="peptidylprolyl isomerase" evidence="8">
    <location>
        <begin position="28"/>
        <end position="354"/>
    </location>
</feature>
<dbReference type="EC" id="5.2.1.8" evidence="3 6"/>
<comment type="caution">
    <text evidence="10">The sequence shown here is derived from an EMBL/GenBank/DDBJ whole genome shotgun (WGS) entry which is preliminary data.</text>
</comment>
<keyword evidence="11" id="KW-1185">Reference proteome</keyword>
<evidence type="ECO:0000256" key="3">
    <source>
        <dbReference type="ARBA" id="ARBA00013194"/>
    </source>
</evidence>
<comment type="catalytic activity">
    <reaction evidence="1 6">
        <text>[protein]-peptidylproline (omega=180) = [protein]-peptidylproline (omega=0)</text>
        <dbReference type="Rhea" id="RHEA:16237"/>
        <dbReference type="Rhea" id="RHEA-COMP:10747"/>
        <dbReference type="Rhea" id="RHEA-COMP:10748"/>
        <dbReference type="ChEBI" id="CHEBI:83833"/>
        <dbReference type="ChEBI" id="CHEBI:83834"/>
        <dbReference type="EC" id="5.2.1.8"/>
    </reaction>
</comment>
<dbReference type="PANTHER" id="PTHR43811">
    <property type="entry name" value="FKBP-TYPE PEPTIDYL-PROLYL CIS-TRANS ISOMERASE FKPA"/>
    <property type="match status" value="1"/>
</dbReference>
<dbReference type="AlphaFoldDB" id="A0A939JCW8"/>
<keyword evidence="8" id="KW-0732">Signal</keyword>
<dbReference type="SUPFAM" id="SSF54534">
    <property type="entry name" value="FKBP-like"/>
    <property type="match status" value="1"/>
</dbReference>
<dbReference type="Gene3D" id="3.10.50.40">
    <property type="match status" value="1"/>
</dbReference>
<accession>A0A939JCW8</accession>
<evidence type="ECO:0000256" key="4">
    <source>
        <dbReference type="ARBA" id="ARBA00023110"/>
    </source>
</evidence>
<dbReference type="InterPro" id="IPR046357">
    <property type="entry name" value="PPIase_dom_sf"/>
</dbReference>
<reference evidence="10" key="1">
    <citation type="submission" date="2021-03" db="EMBL/GenBank/DDBJ databases">
        <authorList>
            <person name="Kim M.K."/>
        </authorList>
    </citation>
    <scope>NUCLEOTIDE SEQUENCE</scope>
    <source>
        <strain evidence="10">BT186</strain>
    </source>
</reference>
<dbReference type="PANTHER" id="PTHR43811:SF19">
    <property type="entry name" value="39 KDA FK506-BINDING NUCLEAR PROTEIN"/>
    <property type="match status" value="1"/>
</dbReference>
<dbReference type="FunFam" id="3.10.50.40:FF:000006">
    <property type="entry name" value="Peptidyl-prolyl cis-trans isomerase"/>
    <property type="match status" value="1"/>
</dbReference>
<feature type="domain" description="PPIase FKBP-type" evidence="9">
    <location>
        <begin position="265"/>
        <end position="354"/>
    </location>
</feature>
<gene>
    <name evidence="10" type="ORF">J0X19_07225</name>
</gene>
<dbReference type="InterPro" id="IPR001179">
    <property type="entry name" value="PPIase_FKBP_dom"/>
</dbReference>
<name>A0A939JCW8_9BACT</name>
<dbReference type="PROSITE" id="PS50059">
    <property type="entry name" value="FKBP_PPIASE"/>
    <property type="match status" value="1"/>
</dbReference>
<evidence type="ECO:0000256" key="6">
    <source>
        <dbReference type="PROSITE-ProRule" id="PRU00277"/>
    </source>
</evidence>
<proteinExistence type="inferred from homology"/>
<feature type="signal peptide" evidence="8">
    <location>
        <begin position="1"/>
        <end position="27"/>
    </location>
</feature>
<keyword evidence="4 6" id="KW-0697">Rotamase</keyword>
<dbReference type="EMBL" id="JAFLQZ010000003">
    <property type="protein sequence ID" value="MBO0357732.1"/>
    <property type="molecule type" value="Genomic_DNA"/>
</dbReference>
<organism evidence="10 11">
    <name type="scientific">Hymenobacter telluris</name>
    <dbReference type="NCBI Taxonomy" id="2816474"/>
    <lineage>
        <taxon>Bacteria</taxon>
        <taxon>Pseudomonadati</taxon>
        <taxon>Bacteroidota</taxon>
        <taxon>Cytophagia</taxon>
        <taxon>Cytophagales</taxon>
        <taxon>Hymenobacteraceae</taxon>
        <taxon>Hymenobacter</taxon>
    </lineage>
</organism>
<comment type="similarity">
    <text evidence="2">Belongs to the FKBP-type PPIase family.</text>
</comment>
<sequence>MISLSSFSKALLTGLTGLVVLGHTAQAQTKKTPVPVRKPTTATKAPAKKPVATKTPVKPAQPQGFSRTKSGIEYRIYRRSNGRYTLRTDVNPAGDPTYSTRIGKTLAAHMQYRTAKDSLLFSSRKQLGMAAQVPLAALQERGGIEEAVTLLQAGDSAVFRFNLDSVFAKSFRQPVPPFLRKAGNTLTMLVKAQKLMTPAEAQAEQQKMMELAQQKADADAAQFIAKDDALIQEYMKKNNLTGVKTSGGTYYVVTKAGTGPKPQAGQTVSVLYTGMLLDGKVFDSSEKNGGQPITFPLGRGQVIRGWDQGLLELAQGTKAILLIPSPLAYGSRGAGADIPANAILRFDVELVDVK</sequence>
<evidence type="ECO:0000313" key="10">
    <source>
        <dbReference type="EMBL" id="MBO0357732.1"/>
    </source>
</evidence>